<sequence>MAGVGYKQDMPPAGGYRPMDWKRVPGRSYLGGIASFAIFGVVTTGAWMLYYKGKRSIWGREIEQRSAKLAIEPLLTAERDRMYLKHVRKLRDEEEKLMADVPGWQVGKLYDEPIFKTVGDDFWWDPQMNEFYLHNDLQHFKKRSYIHWIL</sequence>
<evidence type="ECO:0000256" key="10">
    <source>
        <dbReference type="ARBA" id="ARBA00023128"/>
    </source>
</evidence>
<evidence type="ECO:0000256" key="2">
    <source>
        <dbReference type="ARBA" id="ARBA00007312"/>
    </source>
</evidence>
<keyword evidence="9 14" id="KW-1133">Transmembrane helix</keyword>
<organism evidence="15">
    <name type="scientific">Notodromas monacha</name>
    <dbReference type="NCBI Taxonomy" id="399045"/>
    <lineage>
        <taxon>Eukaryota</taxon>
        <taxon>Metazoa</taxon>
        <taxon>Ecdysozoa</taxon>
        <taxon>Arthropoda</taxon>
        <taxon>Crustacea</taxon>
        <taxon>Oligostraca</taxon>
        <taxon>Ostracoda</taxon>
        <taxon>Podocopa</taxon>
        <taxon>Podocopida</taxon>
        <taxon>Cypridocopina</taxon>
        <taxon>Cypridoidea</taxon>
        <taxon>Cyprididae</taxon>
        <taxon>Notodromas</taxon>
    </lineage>
</organism>
<proteinExistence type="inferred from homology"/>
<comment type="function">
    <text evidence="12">Accessory subunit of the mitochondrial membrane respiratory chain NADH dehydrogenase (Complex I), that is believed not to be involved in catalysis. Complex I functions in the transfer of electrons from NADH to the respiratory chain. The immediate electron acceptor for the enzyme is believed to be ubiquinone. Involved in the interferon/all-trans-retinoic acid (IFN/RA) induced cell death. This apoptotic activity is inhibited by interaction with viral IRF1. Prevents the transactivation of STAT3 target genes. May play a role in CARD15-mediated innate mucosal responses and serve to regulate intestinal epithelial cell responses to microbes.</text>
</comment>
<evidence type="ECO:0000256" key="11">
    <source>
        <dbReference type="ARBA" id="ARBA00023136"/>
    </source>
</evidence>
<keyword evidence="8 14" id="KW-0249">Electron transport</keyword>
<evidence type="ECO:0000256" key="3">
    <source>
        <dbReference type="ARBA" id="ARBA00018192"/>
    </source>
</evidence>
<keyword evidence="11 14" id="KW-0472">Membrane</keyword>
<evidence type="ECO:0000256" key="7">
    <source>
        <dbReference type="ARBA" id="ARBA00022792"/>
    </source>
</evidence>
<protein>
    <recommendedName>
        <fullName evidence="3 14">NADH dehydrogenase [ubiquinone] 1 alpha subcomplex subunit 13</fullName>
    </recommendedName>
</protein>
<evidence type="ECO:0000256" key="9">
    <source>
        <dbReference type="ARBA" id="ARBA00022989"/>
    </source>
</evidence>
<keyword evidence="7 14" id="KW-0999">Mitochondrion inner membrane</keyword>
<evidence type="ECO:0000256" key="14">
    <source>
        <dbReference type="RuleBase" id="RU368034"/>
    </source>
</evidence>
<evidence type="ECO:0000256" key="4">
    <source>
        <dbReference type="ARBA" id="ARBA00022448"/>
    </source>
</evidence>
<evidence type="ECO:0000256" key="12">
    <source>
        <dbReference type="ARBA" id="ARBA00045908"/>
    </source>
</evidence>
<dbReference type="PANTHER" id="PTHR12966:SF0">
    <property type="entry name" value="NADH DEHYDROGENASE [UBIQUINONE] 1 ALPHA SUBCOMPLEX SUBUNIT 13"/>
    <property type="match status" value="1"/>
</dbReference>
<accession>A0A7R9BGC0</accession>
<dbReference type="EMBL" id="OA882340">
    <property type="protein sequence ID" value="CAD7274788.1"/>
    <property type="molecule type" value="Genomic_DNA"/>
</dbReference>
<dbReference type="PANTHER" id="PTHR12966">
    <property type="entry name" value="NADH DEHYDROGENASE UBIQUINONE 1 ALPHA SUBCOMPLEX SUBUNIT 13"/>
    <property type="match status" value="1"/>
</dbReference>
<keyword evidence="10 14" id="KW-0496">Mitochondrion</keyword>
<keyword evidence="16" id="KW-1185">Reference proteome</keyword>
<reference evidence="15" key="1">
    <citation type="submission" date="2020-11" db="EMBL/GenBank/DDBJ databases">
        <authorList>
            <person name="Tran Van P."/>
        </authorList>
    </citation>
    <scope>NUCLEOTIDE SEQUENCE</scope>
</reference>
<evidence type="ECO:0000256" key="5">
    <source>
        <dbReference type="ARBA" id="ARBA00022660"/>
    </source>
</evidence>
<keyword evidence="5 14" id="KW-0679">Respiratory chain</keyword>
<comment type="similarity">
    <text evidence="2 14">Belongs to the complex I NDUFA13 subunit family.</text>
</comment>
<dbReference type="OrthoDB" id="3308at2759"/>
<keyword evidence="6 14" id="KW-0812">Transmembrane</keyword>
<evidence type="ECO:0000256" key="13">
    <source>
        <dbReference type="ARBA" id="ARBA00046797"/>
    </source>
</evidence>
<dbReference type="InterPro" id="IPR009346">
    <property type="entry name" value="GRIM-19"/>
</dbReference>
<evidence type="ECO:0000256" key="1">
    <source>
        <dbReference type="ARBA" id="ARBA00004298"/>
    </source>
</evidence>
<dbReference type="AlphaFoldDB" id="A0A7R9BGC0"/>
<gene>
    <name evidence="15" type="ORF">NMOB1V02_LOCUS2609</name>
</gene>
<comment type="subcellular location">
    <subcellularLocation>
        <location evidence="1 14">Mitochondrion inner membrane</location>
        <topology evidence="1 14">Single-pass membrane protein</topology>
        <orientation evidence="1 14">Matrix side</orientation>
    </subcellularLocation>
</comment>
<name>A0A7R9BGC0_9CRUS</name>
<evidence type="ECO:0000256" key="6">
    <source>
        <dbReference type="ARBA" id="ARBA00022692"/>
    </source>
</evidence>
<evidence type="ECO:0000256" key="8">
    <source>
        <dbReference type="ARBA" id="ARBA00022982"/>
    </source>
</evidence>
<dbReference type="Proteomes" id="UP000678499">
    <property type="component" value="Unassembled WGS sequence"/>
</dbReference>
<dbReference type="Pfam" id="PF06212">
    <property type="entry name" value="GRIM-19"/>
    <property type="match status" value="1"/>
</dbReference>
<dbReference type="GO" id="GO:0045271">
    <property type="term" value="C:respiratory chain complex I"/>
    <property type="evidence" value="ECO:0007669"/>
    <property type="project" value="UniProtKB-UniRule"/>
</dbReference>
<evidence type="ECO:0000313" key="15">
    <source>
        <dbReference type="EMBL" id="CAD7274788.1"/>
    </source>
</evidence>
<keyword evidence="4 14" id="KW-0813">Transport</keyword>
<dbReference type="EMBL" id="CAJPEX010000303">
    <property type="protein sequence ID" value="CAG0914940.1"/>
    <property type="molecule type" value="Genomic_DNA"/>
</dbReference>
<evidence type="ECO:0000313" key="16">
    <source>
        <dbReference type="Proteomes" id="UP000678499"/>
    </source>
</evidence>
<comment type="subunit">
    <text evidence="13">Complex I is composed of 45 different subunits. Interacts with CARD15, but not with CARD4. Interacts with STAT3, but not with STAT1, STAT2 and STAT5A. Interacts with OLFM4.</text>
</comment>
<feature type="transmembrane region" description="Helical" evidence="14">
    <location>
        <begin position="29"/>
        <end position="50"/>
    </location>
</feature>
<comment type="function">
    <text evidence="14">Complex I functions in the transfer of electrons from NADH to the respiratory chain. Accessory subunit of the mitochondrial membrane respiratory chain NADH dehydrogenase (Complex I), that is believed not to be involved in catalysis.</text>
</comment>
<dbReference type="GO" id="GO:0005743">
    <property type="term" value="C:mitochondrial inner membrane"/>
    <property type="evidence" value="ECO:0007669"/>
    <property type="project" value="UniProtKB-SubCell"/>
</dbReference>